<evidence type="ECO:0000256" key="2">
    <source>
        <dbReference type="ARBA" id="ARBA00023315"/>
    </source>
</evidence>
<dbReference type="Proteomes" id="UP000248987">
    <property type="component" value="Unassembled WGS sequence"/>
</dbReference>
<gene>
    <name evidence="4" type="ORF">LX77_01916</name>
</gene>
<sequence>MNSLVKYLEWDSNFFDFPVFKIDYTSDVEIEKVFSVNRNQTALYYVFSENIILNASVLANYNGKLVDEKVLFTKQGLEFKNNITNSFELYTETIPNDKLYELARISGKYSRYKTDKRLPSFTFEKMYNLWIENSCMNKNCVIYVCKHENNIVGFITLEISSNSGSVGLIAVDNSMQGKGLGYELMCIAENHLIGLGIDNISVATQINNKKALNFYGRLGYKVETKSNIYHFILNKKDSENSI</sequence>
<protein>
    <submittedName>
        <fullName evidence="4">dTDP-4-amino-4,6-dideoxy-D-galactose acyltransferase</fullName>
    </submittedName>
</protein>
<proteinExistence type="predicted"/>
<dbReference type="Gene3D" id="3.40.630.30">
    <property type="match status" value="1"/>
</dbReference>
<organism evidence="4 5">
    <name type="scientific">Gelidibacter algens</name>
    <dbReference type="NCBI Taxonomy" id="49280"/>
    <lineage>
        <taxon>Bacteria</taxon>
        <taxon>Pseudomonadati</taxon>
        <taxon>Bacteroidota</taxon>
        <taxon>Flavobacteriia</taxon>
        <taxon>Flavobacteriales</taxon>
        <taxon>Flavobacteriaceae</taxon>
        <taxon>Gelidibacter</taxon>
    </lineage>
</organism>
<accession>A0A327S8Q7</accession>
<feature type="domain" description="N-acetyltransferase" evidence="3">
    <location>
        <begin position="87"/>
        <end position="238"/>
    </location>
</feature>
<dbReference type="PROSITE" id="PS51186">
    <property type="entry name" value="GNAT"/>
    <property type="match status" value="1"/>
</dbReference>
<dbReference type="Pfam" id="PF00583">
    <property type="entry name" value="Acetyltransf_1"/>
    <property type="match status" value="1"/>
</dbReference>
<dbReference type="InterPro" id="IPR050832">
    <property type="entry name" value="Bact_Acetyltransf"/>
</dbReference>
<dbReference type="PANTHER" id="PTHR43877">
    <property type="entry name" value="AMINOALKYLPHOSPHONATE N-ACETYLTRANSFERASE-RELATED-RELATED"/>
    <property type="match status" value="1"/>
</dbReference>
<evidence type="ECO:0000313" key="4">
    <source>
        <dbReference type="EMBL" id="RAJ24364.1"/>
    </source>
</evidence>
<dbReference type="InterPro" id="IPR016181">
    <property type="entry name" value="Acyl_CoA_acyltransferase"/>
</dbReference>
<dbReference type="InterPro" id="IPR000182">
    <property type="entry name" value="GNAT_dom"/>
</dbReference>
<dbReference type="RefSeq" id="WP_111625866.1">
    <property type="nucleotide sequence ID" value="NZ_QLLQ01000006.1"/>
</dbReference>
<name>A0A327S8Q7_9FLAO</name>
<keyword evidence="2 4" id="KW-0012">Acyltransferase</keyword>
<dbReference type="GO" id="GO:0016747">
    <property type="term" value="F:acyltransferase activity, transferring groups other than amino-acyl groups"/>
    <property type="evidence" value="ECO:0007669"/>
    <property type="project" value="InterPro"/>
</dbReference>
<dbReference type="SUPFAM" id="SSF55729">
    <property type="entry name" value="Acyl-CoA N-acyltransferases (Nat)"/>
    <property type="match status" value="1"/>
</dbReference>
<dbReference type="AlphaFoldDB" id="A0A327S8Q7"/>
<reference evidence="4 5" key="1">
    <citation type="submission" date="2018-06" db="EMBL/GenBank/DDBJ databases">
        <title>Genomic Encyclopedia of Archaeal and Bacterial Type Strains, Phase II (KMG-II): from individual species to whole genera.</title>
        <authorList>
            <person name="Goeker M."/>
        </authorList>
    </citation>
    <scope>NUCLEOTIDE SEQUENCE [LARGE SCALE GENOMIC DNA]</scope>
    <source>
        <strain evidence="4 5">DSM 12408</strain>
    </source>
</reference>
<dbReference type="EMBL" id="QLLQ01000006">
    <property type="protein sequence ID" value="RAJ24364.1"/>
    <property type="molecule type" value="Genomic_DNA"/>
</dbReference>
<keyword evidence="5" id="KW-1185">Reference proteome</keyword>
<dbReference type="PANTHER" id="PTHR43877:SF2">
    <property type="entry name" value="AMINOALKYLPHOSPHONATE N-ACETYLTRANSFERASE-RELATED"/>
    <property type="match status" value="1"/>
</dbReference>
<evidence type="ECO:0000259" key="3">
    <source>
        <dbReference type="PROSITE" id="PS51186"/>
    </source>
</evidence>
<evidence type="ECO:0000313" key="5">
    <source>
        <dbReference type="Proteomes" id="UP000248987"/>
    </source>
</evidence>
<comment type="caution">
    <text evidence="4">The sequence shown here is derived from an EMBL/GenBank/DDBJ whole genome shotgun (WGS) entry which is preliminary data.</text>
</comment>
<evidence type="ECO:0000256" key="1">
    <source>
        <dbReference type="ARBA" id="ARBA00022679"/>
    </source>
</evidence>
<keyword evidence="1 4" id="KW-0808">Transferase</keyword>
<dbReference type="CDD" id="cd04301">
    <property type="entry name" value="NAT_SF"/>
    <property type="match status" value="1"/>
</dbReference>